<dbReference type="PANTHER" id="PTHR16103">
    <property type="entry name" value="TRANSMEMBRANE PROTEIN 140"/>
    <property type="match status" value="1"/>
</dbReference>
<dbReference type="AlphaFoldDB" id="A0AAV6ZKI2"/>
<dbReference type="InterPro" id="IPR028038">
    <property type="entry name" value="TM140"/>
</dbReference>
<evidence type="ECO:0000313" key="3">
    <source>
        <dbReference type="Proteomes" id="UP000824782"/>
    </source>
</evidence>
<organism evidence="2 3">
    <name type="scientific">Engystomops pustulosus</name>
    <name type="common">Tungara frog</name>
    <name type="synonym">Physalaemus pustulosus</name>
    <dbReference type="NCBI Taxonomy" id="76066"/>
    <lineage>
        <taxon>Eukaryota</taxon>
        <taxon>Metazoa</taxon>
        <taxon>Chordata</taxon>
        <taxon>Craniata</taxon>
        <taxon>Vertebrata</taxon>
        <taxon>Euteleostomi</taxon>
        <taxon>Amphibia</taxon>
        <taxon>Batrachia</taxon>
        <taxon>Anura</taxon>
        <taxon>Neobatrachia</taxon>
        <taxon>Hyloidea</taxon>
        <taxon>Leptodactylidae</taxon>
        <taxon>Leiuperinae</taxon>
        <taxon>Engystomops</taxon>
    </lineage>
</organism>
<protein>
    <submittedName>
        <fullName evidence="2">Uncharacterized protein</fullName>
    </submittedName>
</protein>
<keyword evidence="3" id="KW-1185">Reference proteome</keyword>
<dbReference type="EMBL" id="WNYA01000960">
    <property type="protein sequence ID" value="KAG8546713.1"/>
    <property type="molecule type" value="Genomic_DNA"/>
</dbReference>
<name>A0AAV6ZKI2_ENGPU</name>
<reference evidence="2" key="1">
    <citation type="thesis" date="2020" institute="ProQuest LLC" country="789 East Eisenhower Parkway, Ann Arbor, MI, USA">
        <title>Comparative Genomics and Chromosome Evolution.</title>
        <authorList>
            <person name="Mudd A.B."/>
        </authorList>
    </citation>
    <scope>NUCLEOTIDE SEQUENCE</scope>
    <source>
        <strain evidence="2">237g6f4</strain>
        <tissue evidence="2">Blood</tissue>
    </source>
</reference>
<feature type="transmembrane region" description="Helical" evidence="1">
    <location>
        <begin position="83"/>
        <end position="106"/>
    </location>
</feature>
<dbReference type="PANTHER" id="PTHR16103:SF0">
    <property type="entry name" value="TRANSMEMBRANE PROTEIN 140"/>
    <property type="match status" value="1"/>
</dbReference>
<feature type="transmembrane region" description="Helical" evidence="1">
    <location>
        <begin position="118"/>
        <end position="142"/>
    </location>
</feature>
<evidence type="ECO:0000256" key="1">
    <source>
        <dbReference type="SAM" id="Phobius"/>
    </source>
</evidence>
<feature type="transmembrane region" description="Helical" evidence="1">
    <location>
        <begin position="12"/>
        <end position="34"/>
    </location>
</feature>
<dbReference type="Pfam" id="PF14985">
    <property type="entry name" value="TM140"/>
    <property type="match status" value="1"/>
</dbReference>
<keyword evidence="1" id="KW-0812">Transmembrane</keyword>
<keyword evidence="1" id="KW-0472">Membrane</keyword>
<sequence length="199" mass="22219">MVGWQKTCLSPRCLGHTILLVQSLLCLLLVYALILGGGNILIDGCKKIGFYNYCFQNITTNDEDCHCVTEFKDLHWRTIPHGLMVSLILTYSSLVIIVMGFLTLALAHGLKEDDLWNIGLGLNVFSLVGLVLGMTSHLFLTWDQFDFSHVTPGFLALLMAIGGLCLQLCLVRRYIRLKNVWSTSKAVSRPFEDLTILVA</sequence>
<dbReference type="Proteomes" id="UP000824782">
    <property type="component" value="Unassembled WGS sequence"/>
</dbReference>
<evidence type="ECO:0000313" key="2">
    <source>
        <dbReference type="EMBL" id="KAG8546713.1"/>
    </source>
</evidence>
<accession>A0AAV6ZKI2</accession>
<keyword evidence="1" id="KW-1133">Transmembrane helix</keyword>
<comment type="caution">
    <text evidence="2">The sequence shown here is derived from an EMBL/GenBank/DDBJ whole genome shotgun (WGS) entry which is preliminary data.</text>
</comment>
<proteinExistence type="predicted"/>
<feature type="transmembrane region" description="Helical" evidence="1">
    <location>
        <begin position="154"/>
        <end position="175"/>
    </location>
</feature>
<gene>
    <name evidence="2" type="ORF">GDO81_029929</name>
</gene>